<evidence type="ECO:0000313" key="4">
    <source>
        <dbReference type="EMBL" id="MBY78372.1"/>
    </source>
</evidence>
<proteinExistence type="predicted"/>
<dbReference type="Pfam" id="PF07847">
    <property type="entry name" value="PCO_ADO"/>
    <property type="match status" value="1"/>
</dbReference>
<keyword evidence="4" id="KW-0223">Dioxygenase</keyword>
<name>A0A2S2QMK6_9HEMI</name>
<dbReference type="EMBL" id="GGMS01009169">
    <property type="protein sequence ID" value="MBY78372.1"/>
    <property type="molecule type" value="Transcribed_RNA"/>
</dbReference>
<protein>
    <submittedName>
        <fullName evidence="4">2-aminoethanethiol dioxygenase</fullName>
    </submittedName>
</protein>
<evidence type="ECO:0000256" key="1">
    <source>
        <dbReference type="ARBA" id="ARBA00022723"/>
    </source>
</evidence>
<keyword evidence="2" id="KW-0560">Oxidoreductase</keyword>
<reference evidence="4" key="1">
    <citation type="submission" date="2018-04" db="EMBL/GenBank/DDBJ databases">
        <title>Transcriptome assembly of Sipha flava.</title>
        <authorList>
            <person name="Scully E.D."/>
            <person name="Geib S.M."/>
            <person name="Palmer N.A."/>
            <person name="Koch K."/>
            <person name="Bradshaw J."/>
            <person name="Heng-Moss T."/>
            <person name="Sarath G."/>
        </authorList>
    </citation>
    <scope>NUCLEOTIDE SEQUENCE</scope>
</reference>
<evidence type="ECO:0000256" key="2">
    <source>
        <dbReference type="ARBA" id="ARBA00023002"/>
    </source>
</evidence>
<dbReference type="GO" id="GO:0046872">
    <property type="term" value="F:metal ion binding"/>
    <property type="evidence" value="ECO:0007669"/>
    <property type="project" value="UniProtKB-KW"/>
</dbReference>
<dbReference type="GO" id="GO:0005739">
    <property type="term" value="C:mitochondrion"/>
    <property type="evidence" value="ECO:0007669"/>
    <property type="project" value="TreeGrafter"/>
</dbReference>
<dbReference type="GO" id="GO:0016702">
    <property type="term" value="F:oxidoreductase activity, acting on single donors with incorporation of molecular oxygen, incorporation of two atoms of oxygen"/>
    <property type="evidence" value="ECO:0007669"/>
    <property type="project" value="InterPro"/>
</dbReference>
<dbReference type="CDD" id="cd20289">
    <property type="entry name" value="cupin_ADO"/>
    <property type="match status" value="1"/>
</dbReference>
<gene>
    <name evidence="4" type="primary">Ado_1</name>
    <name evidence="4" type="ORF">g.36505</name>
</gene>
<organism evidence="4">
    <name type="scientific">Sipha flava</name>
    <name type="common">yellow sugarcane aphid</name>
    <dbReference type="NCBI Taxonomy" id="143950"/>
    <lineage>
        <taxon>Eukaryota</taxon>
        <taxon>Metazoa</taxon>
        <taxon>Ecdysozoa</taxon>
        <taxon>Arthropoda</taxon>
        <taxon>Hexapoda</taxon>
        <taxon>Insecta</taxon>
        <taxon>Pterygota</taxon>
        <taxon>Neoptera</taxon>
        <taxon>Paraneoptera</taxon>
        <taxon>Hemiptera</taxon>
        <taxon>Sternorrhyncha</taxon>
        <taxon>Aphidomorpha</taxon>
        <taxon>Aphidoidea</taxon>
        <taxon>Aphididae</taxon>
        <taxon>Sipha</taxon>
    </lineage>
</organism>
<dbReference type="InterPro" id="IPR011051">
    <property type="entry name" value="RmlC_Cupin_sf"/>
</dbReference>
<dbReference type="PANTHER" id="PTHR22966:SF61">
    <property type="entry name" value="2-AMINOETHANETHIOL DIOXYGENASE"/>
    <property type="match status" value="1"/>
</dbReference>
<dbReference type="InterPro" id="IPR012864">
    <property type="entry name" value="PCO/ADO"/>
</dbReference>
<dbReference type="SUPFAM" id="SSF51182">
    <property type="entry name" value="RmlC-like cupins"/>
    <property type="match status" value="1"/>
</dbReference>
<dbReference type="PANTHER" id="PTHR22966">
    <property type="entry name" value="2-AMINOETHANETHIOL DIOXYGENASE"/>
    <property type="match status" value="1"/>
</dbReference>
<dbReference type="OrthoDB" id="271433at2759"/>
<evidence type="ECO:0000256" key="3">
    <source>
        <dbReference type="ARBA" id="ARBA00023004"/>
    </source>
</evidence>
<sequence>MASKIECVLRQALTTFSGSYTSKTFHDNLVKLKRIANELDARSVALDVRLLRWDTFELNNSLDQLSGSTFIRRHQAPVTYIEVFEDQNVSIGVFVLRDGAKIPLHDHPYMYGVLKVIYGKVKIQSYTPKQKDYSQLNDCNISAIKLAPIIVGETDDPCVLCPVEGNIHQVDTIDGPAAFVDILAPPYKTDIPEVGKRCCRYFKEVNISKDIMLAIVSDPKDYWSDTAPYTGPQFSICLESKT</sequence>
<accession>A0A2S2QMK6</accession>
<dbReference type="Gene3D" id="2.60.120.10">
    <property type="entry name" value="Jelly Rolls"/>
    <property type="match status" value="1"/>
</dbReference>
<keyword evidence="3" id="KW-0408">Iron</keyword>
<dbReference type="InterPro" id="IPR014710">
    <property type="entry name" value="RmlC-like_jellyroll"/>
</dbReference>
<keyword evidence="1" id="KW-0479">Metal-binding</keyword>
<dbReference type="AlphaFoldDB" id="A0A2S2QMK6"/>